<name>A0A099EUP3_9RHOB</name>
<comment type="caution">
    <text evidence="1">The sequence shown here is derived from an EMBL/GenBank/DDBJ whole genome shotgun (WGS) entry which is preliminary data.</text>
</comment>
<keyword evidence="2" id="KW-1185">Reference proteome</keyword>
<accession>A0A099EUP3</accession>
<reference evidence="1 2" key="2">
    <citation type="submission" date="2014-10" db="EMBL/GenBank/DDBJ databases">
        <title>Paracoccus sanguinis sp. nov., isolated from clinical specimens of New York State patients.</title>
        <authorList>
            <person name="Mingle L.A."/>
            <person name="Cole J.A."/>
            <person name="Lapierre P."/>
            <person name="Musser K.A."/>
        </authorList>
    </citation>
    <scope>NUCLEOTIDE SEQUENCE [LARGE SCALE GENOMIC DNA]</scope>
    <source>
        <strain evidence="1 2">JCM 14014</strain>
    </source>
</reference>
<dbReference type="Proteomes" id="UP000029846">
    <property type="component" value="Unassembled WGS sequence"/>
</dbReference>
<reference evidence="1 2" key="1">
    <citation type="submission" date="2014-09" db="EMBL/GenBank/DDBJ databases">
        <authorList>
            <person name="McGinnis J.M."/>
            <person name="Wolfgang W.J."/>
        </authorList>
    </citation>
    <scope>NUCLEOTIDE SEQUENCE [LARGE SCALE GENOMIC DNA]</scope>
    <source>
        <strain evidence="1 2">JCM 14014</strain>
    </source>
</reference>
<dbReference type="AlphaFoldDB" id="A0A099EUP3"/>
<dbReference type="EMBL" id="JRKN01000063">
    <property type="protein sequence ID" value="KGJ01721.1"/>
    <property type="molecule type" value="Genomic_DNA"/>
</dbReference>
<protein>
    <recommendedName>
        <fullName evidence="3">DUF2188 domain-containing protein</fullName>
    </recommendedName>
</protein>
<sequence length="87" mass="9747">MRWSNVLPGTVGSRVRDPAKFWMVKGNGPSIAMHSSREIAEGEAARLARMNPGVQFFVMEAVVCHRRVDVERIALDGQPDPRDEIPF</sequence>
<evidence type="ECO:0000313" key="1">
    <source>
        <dbReference type="EMBL" id="KGJ01721.1"/>
    </source>
</evidence>
<evidence type="ECO:0008006" key="3">
    <source>
        <dbReference type="Google" id="ProtNLM"/>
    </source>
</evidence>
<evidence type="ECO:0000313" key="2">
    <source>
        <dbReference type="Proteomes" id="UP000029846"/>
    </source>
</evidence>
<gene>
    <name evidence="1" type="ORF">IT41_19415</name>
</gene>
<proteinExistence type="predicted"/>
<organism evidence="1 2">
    <name type="scientific">Paracoccus halophilus</name>
    <dbReference type="NCBI Taxonomy" id="376733"/>
    <lineage>
        <taxon>Bacteria</taxon>
        <taxon>Pseudomonadati</taxon>
        <taxon>Pseudomonadota</taxon>
        <taxon>Alphaproteobacteria</taxon>
        <taxon>Rhodobacterales</taxon>
        <taxon>Paracoccaceae</taxon>
        <taxon>Paracoccus</taxon>
    </lineage>
</organism>
<dbReference type="eggNOG" id="ENOG502ZGUU">
    <property type="taxonomic scope" value="Bacteria"/>
</dbReference>